<dbReference type="InterPro" id="IPR022672">
    <property type="entry name" value="Hexokinase_N"/>
</dbReference>
<comment type="caution">
    <text evidence="14">The sequence shown here is derived from an EMBL/GenBank/DDBJ whole genome shotgun (WGS) entry which is preliminary data.</text>
</comment>
<keyword evidence="7 11" id="KW-0067">ATP-binding</keyword>
<protein>
    <recommendedName>
        <fullName evidence="11">Phosphotransferase</fullName>
        <ecNumber evidence="11">2.7.1.-</ecNumber>
    </recommendedName>
</protein>
<gene>
    <name evidence="14" type="ORF">R3P38DRAFT_3170229</name>
</gene>
<dbReference type="GO" id="GO:0008865">
    <property type="term" value="F:fructokinase activity"/>
    <property type="evidence" value="ECO:0007669"/>
    <property type="project" value="TreeGrafter"/>
</dbReference>
<evidence type="ECO:0000256" key="6">
    <source>
        <dbReference type="ARBA" id="ARBA00022777"/>
    </source>
</evidence>
<evidence type="ECO:0000259" key="13">
    <source>
        <dbReference type="Pfam" id="PF03727"/>
    </source>
</evidence>
<dbReference type="GO" id="GO:0005829">
    <property type="term" value="C:cytosol"/>
    <property type="evidence" value="ECO:0007669"/>
    <property type="project" value="TreeGrafter"/>
</dbReference>
<evidence type="ECO:0000256" key="1">
    <source>
        <dbReference type="ARBA" id="ARBA00004888"/>
    </source>
</evidence>
<name>A0AAW0DWD1_9AGAR</name>
<keyword evidence="5 11" id="KW-0547">Nucleotide-binding</keyword>
<sequence length="464" mass="51095">MVSDPAKNELDRIAQMFAVSDADLVKITQGFGQAYLKGLQVPSQPVVMGPSWVTHSPTGDETGKALTLEISWNHVVVTAVNLEGRRHYTQEPKMFDISKDMMTSDASAFFGFLANCVQQYVEDKDLKDTLLPLGFIFPFAFQKDNMQHGKLLAWSKGFSIQGVVGECVVDLLQNAMDQRGLQVKCEAIVNDTVAVLLAQSYLETSCVMSAVYGAGTNGSYMENGASISKIPNFKGSQMMINTEWGALNETSLFRPTPFDQQVDQESANPKHYRFQKLTSWFYLGEISRFILLELVSKQLLFNGKATEALKRHGSFASFHLFKIEDAPDLTTVKTWICDLFDYEPNEVSNEDADIVQQIAGIVAVRSGRMVGCPIAALITHMGYDTDAEMINIAVDGEFFIGSAQFEARLKKSVATILGNDVEHKLKFHHVQGNGFIGGAIAALEGAHGQIPNIMSKWGVNSYAA</sequence>
<keyword evidence="8 11" id="KW-0324">Glycolysis</keyword>
<feature type="domain" description="Hexokinase C-terminal" evidence="13">
    <location>
        <begin position="208"/>
        <end position="443"/>
    </location>
</feature>
<evidence type="ECO:0000256" key="4">
    <source>
        <dbReference type="ARBA" id="ARBA00022679"/>
    </source>
</evidence>
<dbReference type="PROSITE" id="PS51748">
    <property type="entry name" value="HEXOKINASE_2"/>
    <property type="match status" value="1"/>
</dbReference>
<dbReference type="Pfam" id="PF00349">
    <property type="entry name" value="Hexokinase_1"/>
    <property type="match status" value="1"/>
</dbReference>
<dbReference type="Proteomes" id="UP001362999">
    <property type="component" value="Unassembled WGS sequence"/>
</dbReference>
<comment type="catalytic activity">
    <reaction evidence="10">
        <text>D-fructose + ATP = D-fructose 6-phosphate + ADP + H(+)</text>
        <dbReference type="Rhea" id="RHEA:16125"/>
        <dbReference type="ChEBI" id="CHEBI:15378"/>
        <dbReference type="ChEBI" id="CHEBI:30616"/>
        <dbReference type="ChEBI" id="CHEBI:37721"/>
        <dbReference type="ChEBI" id="CHEBI:61527"/>
        <dbReference type="ChEBI" id="CHEBI:456216"/>
        <dbReference type="EC" id="2.7.1.1"/>
    </reaction>
    <physiologicalReaction direction="left-to-right" evidence="10">
        <dbReference type="Rhea" id="RHEA:16126"/>
    </physiologicalReaction>
</comment>
<dbReference type="Gene3D" id="3.40.367.20">
    <property type="match status" value="1"/>
</dbReference>
<evidence type="ECO:0000256" key="2">
    <source>
        <dbReference type="ARBA" id="ARBA00005028"/>
    </source>
</evidence>
<evidence type="ECO:0000256" key="11">
    <source>
        <dbReference type="RuleBase" id="RU362007"/>
    </source>
</evidence>
<dbReference type="GO" id="GO:0001678">
    <property type="term" value="P:intracellular glucose homeostasis"/>
    <property type="evidence" value="ECO:0007669"/>
    <property type="project" value="InterPro"/>
</dbReference>
<evidence type="ECO:0000256" key="7">
    <source>
        <dbReference type="ARBA" id="ARBA00022840"/>
    </source>
</evidence>
<accession>A0AAW0DWD1</accession>
<organism evidence="14 15">
    <name type="scientific">Favolaschia claudopus</name>
    <dbReference type="NCBI Taxonomy" id="2862362"/>
    <lineage>
        <taxon>Eukaryota</taxon>
        <taxon>Fungi</taxon>
        <taxon>Dikarya</taxon>
        <taxon>Basidiomycota</taxon>
        <taxon>Agaricomycotina</taxon>
        <taxon>Agaricomycetes</taxon>
        <taxon>Agaricomycetidae</taxon>
        <taxon>Agaricales</taxon>
        <taxon>Marasmiineae</taxon>
        <taxon>Mycenaceae</taxon>
        <taxon>Favolaschia</taxon>
    </lineage>
</organism>
<evidence type="ECO:0000256" key="9">
    <source>
        <dbReference type="ARBA" id="ARBA00044613"/>
    </source>
</evidence>
<reference evidence="14 15" key="1">
    <citation type="journal article" date="2024" name="J Genomics">
        <title>Draft genome sequencing and assembly of Favolaschia claudopus CIRM-BRFM 2984 isolated from oak limbs.</title>
        <authorList>
            <person name="Navarro D."/>
            <person name="Drula E."/>
            <person name="Chaduli D."/>
            <person name="Cazenave R."/>
            <person name="Ahrendt S."/>
            <person name="Wang J."/>
            <person name="Lipzen A."/>
            <person name="Daum C."/>
            <person name="Barry K."/>
            <person name="Grigoriev I.V."/>
            <person name="Favel A."/>
            <person name="Rosso M.N."/>
            <person name="Martin F."/>
        </authorList>
    </citation>
    <scope>NUCLEOTIDE SEQUENCE [LARGE SCALE GENOMIC DNA]</scope>
    <source>
        <strain evidence="14 15">CIRM-BRFM 2984</strain>
    </source>
</reference>
<keyword evidence="6 11" id="KW-0418">Kinase</keyword>
<dbReference type="EC" id="2.7.1.-" evidence="11"/>
<dbReference type="GO" id="GO:0004340">
    <property type="term" value="F:glucokinase activity"/>
    <property type="evidence" value="ECO:0007669"/>
    <property type="project" value="TreeGrafter"/>
</dbReference>
<evidence type="ECO:0000256" key="3">
    <source>
        <dbReference type="ARBA" id="ARBA00009225"/>
    </source>
</evidence>
<evidence type="ECO:0000256" key="8">
    <source>
        <dbReference type="ARBA" id="ARBA00023152"/>
    </source>
</evidence>
<dbReference type="EMBL" id="JAWWNJ010000005">
    <property type="protein sequence ID" value="KAK7055571.1"/>
    <property type="molecule type" value="Genomic_DNA"/>
</dbReference>
<dbReference type="GO" id="GO:0005739">
    <property type="term" value="C:mitochondrion"/>
    <property type="evidence" value="ECO:0007669"/>
    <property type="project" value="TreeGrafter"/>
</dbReference>
<dbReference type="GO" id="GO:0005524">
    <property type="term" value="F:ATP binding"/>
    <property type="evidence" value="ECO:0007669"/>
    <property type="project" value="UniProtKB-UniRule"/>
</dbReference>
<evidence type="ECO:0000313" key="14">
    <source>
        <dbReference type="EMBL" id="KAK7055571.1"/>
    </source>
</evidence>
<dbReference type="GO" id="GO:0006096">
    <property type="term" value="P:glycolytic process"/>
    <property type="evidence" value="ECO:0007669"/>
    <property type="project" value="UniProtKB-KW"/>
</dbReference>
<dbReference type="InterPro" id="IPR001312">
    <property type="entry name" value="Hexokinase"/>
</dbReference>
<comment type="catalytic activity">
    <reaction evidence="9">
        <text>a D-hexose + ATP = a D-hexose 6-phosphate + ADP + H(+)</text>
        <dbReference type="Rhea" id="RHEA:22740"/>
        <dbReference type="ChEBI" id="CHEBI:4194"/>
        <dbReference type="ChEBI" id="CHEBI:15378"/>
        <dbReference type="ChEBI" id="CHEBI:30616"/>
        <dbReference type="ChEBI" id="CHEBI:229467"/>
        <dbReference type="ChEBI" id="CHEBI:456216"/>
        <dbReference type="EC" id="2.7.1.1"/>
    </reaction>
    <physiologicalReaction direction="left-to-right" evidence="9">
        <dbReference type="Rhea" id="RHEA:22741"/>
    </physiologicalReaction>
</comment>
<dbReference type="InterPro" id="IPR022673">
    <property type="entry name" value="Hexokinase_C"/>
</dbReference>
<evidence type="ECO:0000259" key="12">
    <source>
        <dbReference type="Pfam" id="PF00349"/>
    </source>
</evidence>
<evidence type="ECO:0000256" key="5">
    <source>
        <dbReference type="ARBA" id="ARBA00022741"/>
    </source>
</evidence>
<evidence type="ECO:0000313" key="15">
    <source>
        <dbReference type="Proteomes" id="UP001362999"/>
    </source>
</evidence>
<keyword evidence="15" id="KW-1185">Reference proteome</keyword>
<dbReference type="GO" id="GO:0005536">
    <property type="term" value="F:D-glucose binding"/>
    <property type="evidence" value="ECO:0007669"/>
    <property type="project" value="InterPro"/>
</dbReference>
<comment type="pathway">
    <text evidence="2">Carbohydrate metabolism; hexose metabolism.</text>
</comment>
<keyword evidence="4 11" id="KW-0808">Transferase</keyword>
<comment type="similarity">
    <text evidence="3 11">Belongs to the hexokinase family.</text>
</comment>
<evidence type="ECO:0000256" key="10">
    <source>
        <dbReference type="ARBA" id="ARBA00047905"/>
    </source>
</evidence>
<dbReference type="PANTHER" id="PTHR19443:SF16">
    <property type="entry name" value="HEXOKINASE TYPE 1-RELATED"/>
    <property type="match status" value="1"/>
</dbReference>
<dbReference type="PANTHER" id="PTHR19443">
    <property type="entry name" value="HEXOKINASE"/>
    <property type="match status" value="1"/>
</dbReference>
<dbReference type="SUPFAM" id="SSF53067">
    <property type="entry name" value="Actin-like ATPase domain"/>
    <property type="match status" value="2"/>
</dbReference>
<dbReference type="AlphaFoldDB" id="A0AAW0DWD1"/>
<comment type="pathway">
    <text evidence="1">Carbohydrate degradation; glycolysis; D-glyceraldehyde 3-phosphate and glycerone phosphate from D-glucose: step 1/4.</text>
</comment>
<dbReference type="Gene3D" id="3.30.420.40">
    <property type="match status" value="1"/>
</dbReference>
<dbReference type="InterPro" id="IPR043129">
    <property type="entry name" value="ATPase_NBD"/>
</dbReference>
<dbReference type="Pfam" id="PF03727">
    <property type="entry name" value="Hexokinase_2"/>
    <property type="match status" value="1"/>
</dbReference>
<proteinExistence type="inferred from homology"/>
<dbReference type="GO" id="GO:0006006">
    <property type="term" value="P:glucose metabolic process"/>
    <property type="evidence" value="ECO:0007669"/>
    <property type="project" value="TreeGrafter"/>
</dbReference>
<dbReference type="PRINTS" id="PR00475">
    <property type="entry name" value="HEXOKINASE"/>
</dbReference>
<feature type="domain" description="Hexokinase N-terminal" evidence="12">
    <location>
        <begin position="10"/>
        <end position="201"/>
    </location>
</feature>